<dbReference type="Proteomes" id="UP001476798">
    <property type="component" value="Unassembled WGS sequence"/>
</dbReference>
<comment type="caution">
    <text evidence="1">The sequence shown here is derived from an EMBL/GenBank/DDBJ whole genome shotgun (WGS) entry which is preliminary data.</text>
</comment>
<sequence length="102" mass="11977">MSAHRGNSDVQQQHVHSQIKDLLNVLKCSILQQRERSQLVSEKLPPQNGSAPEHQWVISDQNLSKGINGLPQRNLEERKERYIFLHVFFKQVFVKFHNIIEH</sequence>
<evidence type="ECO:0000313" key="2">
    <source>
        <dbReference type="Proteomes" id="UP001476798"/>
    </source>
</evidence>
<gene>
    <name evidence="1" type="ORF">GOODEAATRI_033480</name>
</gene>
<organism evidence="1 2">
    <name type="scientific">Goodea atripinnis</name>
    <dbReference type="NCBI Taxonomy" id="208336"/>
    <lineage>
        <taxon>Eukaryota</taxon>
        <taxon>Metazoa</taxon>
        <taxon>Chordata</taxon>
        <taxon>Craniata</taxon>
        <taxon>Vertebrata</taxon>
        <taxon>Euteleostomi</taxon>
        <taxon>Actinopterygii</taxon>
        <taxon>Neopterygii</taxon>
        <taxon>Teleostei</taxon>
        <taxon>Neoteleostei</taxon>
        <taxon>Acanthomorphata</taxon>
        <taxon>Ovalentaria</taxon>
        <taxon>Atherinomorphae</taxon>
        <taxon>Cyprinodontiformes</taxon>
        <taxon>Goodeidae</taxon>
        <taxon>Goodea</taxon>
    </lineage>
</organism>
<keyword evidence="2" id="KW-1185">Reference proteome</keyword>
<proteinExistence type="predicted"/>
<accession>A0ABV0Q346</accession>
<name>A0ABV0Q346_9TELE</name>
<evidence type="ECO:0000313" key="1">
    <source>
        <dbReference type="EMBL" id="MEQ2190210.1"/>
    </source>
</evidence>
<protein>
    <submittedName>
        <fullName evidence="1">Uncharacterized protein</fullName>
    </submittedName>
</protein>
<reference evidence="1 2" key="1">
    <citation type="submission" date="2021-06" db="EMBL/GenBank/DDBJ databases">
        <authorList>
            <person name="Palmer J.M."/>
        </authorList>
    </citation>
    <scope>NUCLEOTIDE SEQUENCE [LARGE SCALE GENOMIC DNA]</scope>
    <source>
        <strain evidence="1 2">GA_2019</strain>
        <tissue evidence="1">Muscle</tissue>
    </source>
</reference>
<dbReference type="EMBL" id="JAHRIO010096961">
    <property type="protein sequence ID" value="MEQ2190210.1"/>
    <property type="molecule type" value="Genomic_DNA"/>
</dbReference>